<protein>
    <submittedName>
        <fullName evidence="3">Protein tyrosine phosphatase</fullName>
    </submittedName>
</protein>
<gene>
    <name evidence="3" type="ORF">F1189_10360</name>
</gene>
<dbReference type="Proteomes" id="UP000325255">
    <property type="component" value="Unassembled WGS sequence"/>
</dbReference>
<dbReference type="Pfam" id="PF22784">
    <property type="entry name" value="PTP-SAK"/>
    <property type="match status" value="1"/>
</dbReference>
<evidence type="ECO:0000256" key="1">
    <source>
        <dbReference type="ARBA" id="ARBA00022801"/>
    </source>
</evidence>
<keyword evidence="1" id="KW-0378">Hydrolase</keyword>
<name>A0A5M6IY54_9PROT</name>
<accession>A0A5M6IY54</accession>
<dbReference type="InterPro" id="IPR029021">
    <property type="entry name" value="Prot-tyrosine_phosphatase-like"/>
</dbReference>
<comment type="caution">
    <text evidence="3">The sequence shown here is derived from an EMBL/GenBank/DDBJ whole genome shotgun (WGS) entry which is preliminary data.</text>
</comment>
<dbReference type="OrthoDB" id="9814896at2"/>
<dbReference type="GO" id="GO:0016791">
    <property type="term" value="F:phosphatase activity"/>
    <property type="evidence" value="ECO:0007669"/>
    <property type="project" value="UniProtKB-ARBA"/>
</dbReference>
<keyword evidence="4" id="KW-1185">Reference proteome</keyword>
<dbReference type="AlphaFoldDB" id="A0A5M6IY54"/>
<dbReference type="EMBL" id="VWPK01000013">
    <property type="protein sequence ID" value="KAA5612295.1"/>
    <property type="molecule type" value="Genomic_DNA"/>
</dbReference>
<dbReference type="RefSeq" id="WP_150040667.1">
    <property type="nucleotide sequence ID" value="NZ_OW485601.1"/>
</dbReference>
<evidence type="ECO:0000259" key="2">
    <source>
        <dbReference type="Pfam" id="PF22784"/>
    </source>
</evidence>
<feature type="domain" description="Swiss Army Knife protein DSP-PTPase phosphatase" evidence="2">
    <location>
        <begin position="27"/>
        <end position="133"/>
    </location>
</feature>
<dbReference type="Gene3D" id="3.90.190.10">
    <property type="entry name" value="Protein tyrosine phosphatase superfamily"/>
    <property type="match status" value="1"/>
</dbReference>
<reference evidence="3 4" key="1">
    <citation type="submission" date="2019-09" db="EMBL/GenBank/DDBJ databases">
        <title>Genome sequence of Rhodovastum atsumiense, a diverse member of the Acetobacteraceae family of non-sulfur purple photosynthetic bacteria.</title>
        <authorList>
            <person name="Meyer T."/>
            <person name="Kyndt J."/>
        </authorList>
    </citation>
    <scope>NUCLEOTIDE SEQUENCE [LARGE SCALE GENOMIC DNA]</scope>
    <source>
        <strain evidence="3 4">DSM 21279</strain>
    </source>
</reference>
<sequence length="213" mass="23839">MNQPALSVWADSLLADHAVFRAVWDNFAEVIPGKLYRSSHPTPGRLARLVRRYGIRTLINLRGEKPNGSNTLSLAAAQRLGLTHLFLPFESRGAPHRDRILRFHEIYRSMTPPALIHCKSGADRAGLAAGLAVLFEGGSAEAALRQLSWRHGHISHSPTGILDAFFRLYAATGEGRMPFLDWVRDEYDEAALRASFASRGFSRFLNDHLLRRE</sequence>
<dbReference type="SUPFAM" id="SSF52799">
    <property type="entry name" value="(Phosphotyrosine protein) phosphatases II"/>
    <property type="match status" value="1"/>
</dbReference>
<evidence type="ECO:0000313" key="3">
    <source>
        <dbReference type="EMBL" id="KAA5612295.1"/>
    </source>
</evidence>
<organism evidence="3 4">
    <name type="scientific">Rhodovastum atsumiense</name>
    <dbReference type="NCBI Taxonomy" id="504468"/>
    <lineage>
        <taxon>Bacteria</taxon>
        <taxon>Pseudomonadati</taxon>
        <taxon>Pseudomonadota</taxon>
        <taxon>Alphaproteobacteria</taxon>
        <taxon>Acetobacterales</taxon>
        <taxon>Acetobacteraceae</taxon>
        <taxon>Rhodovastum</taxon>
    </lineage>
</organism>
<proteinExistence type="predicted"/>
<dbReference type="InterPro" id="IPR057023">
    <property type="entry name" value="PTP-SAK"/>
</dbReference>
<evidence type="ECO:0000313" key="4">
    <source>
        <dbReference type="Proteomes" id="UP000325255"/>
    </source>
</evidence>